<organism evidence="1 2">
    <name type="scientific">Stylosanthes scabra</name>
    <dbReference type="NCBI Taxonomy" id="79078"/>
    <lineage>
        <taxon>Eukaryota</taxon>
        <taxon>Viridiplantae</taxon>
        <taxon>Streptophyta</taxon>
        <taxon>Embryophyta</taxon>
        <taxon>Tracheophyta</taxon>
        <taxon>Spermatophyta</taxon>
        <taxon>Magnoliopsida</taxon>
        <taxon>eudicotyledons</taxon>
        <taxon>Gunneridae</taxon>
        <taxon>Pentapetalae</taxon>
        <taxon>rosids</taxon>
        <taxon>fabids</taxon>
        <taxon>Fabales</taxon>
        <taxon>Fabaceae</taxon>
        <taxon>Papilionoideae</taxon>
        <taxon>50 kb inversion clade</taxon>
        <taxon>dalbergioids sensu lato</taxon>
        <taxon>Dalbergieae</taxon>
        <taxon>Pterocarpus clade</taxon>
        <taxon>Stylosanthes</taxon>
    </lineage>
</organism>
<accession>A0ABU6UQ66</accession>
<reference evidence="1 2" key="1">
    <citation type="journal article" date="2023" name="Plants (Basel)">
        <title>Bridging the Gap: Combining Genomics and Transcriptomics Approaches to Understand Stylosanthes scabra, an Orphan Legume from the Brazilian Caatinga.</title>
        <authorList>
            <person name="Ferreira-Neto J.R.C."/>
            <person name="da Silva M.D."/>
            <person name="Binneck E."/>
            <person name="de Melo N.F."/>
            <person name="da Silva R.H."/>
            <person name="de Melo A.L.T.M."/>
            <person name="Pandolfi V."/>
            <person name="Bustamante F.O."/>
            <person name="Brasileiro-Vidal A.C."/>
            <person name="Benko-Iseppon A.M."/>
        </authorList>
    </citation>
    <scope>NUCLEOTIDE SEQUENCE [LARGE SCALE GENOMIC DNA]</scope>
    <source>
        <tissue evidence="1">Leaves</tissue>
    </source>
</reference>
<dbReference type="InterPro" id="IPR038765">
    <property type="entry name" value="Papain-like_cys_pep_sf"/>
</dbReference>
<keyword evidence="2" id="KW-1185">Reference proteome</keyword>
<gene>
    <name evidence="1" type="ORF">PIB30_080297</name>
</gene>
<dbReference type="Proteomes" id="UP001341840">
    <property type="component" value="Unassembled WGS sequence"/>
</dbReference>
<dbReference type="EMBL" id="JASCZI010121994">
    <property type="protein sequence ID" value="MED6163477.1"/>
    <property type="molecule type" value="Genomic_DNA"/>
</dbReference>
<name>A0ABU6UQ66_9FABA</name>
<sequence>MSDILRMRAAIQAFDNIDKLDTTAEDAEDEEQPKTPRKRLYKWATEGEENIMYKFLFRFITGKPYEAVREHFMSLAHEGEMDLSIMHIMCILHNRKNNERFQDMIYCVPPYFMYHLIQKVNHKYFDPETNLPFALSTLSGNDGLEYIDKFKMRKAHYKFYVLDPLNPKNQASERKKIHRYVSNVLDQMIVYDYGVHVLKYLEVVNPLELNKKSYKVLAFSQEQLNEYREEIVERILLDNDNFYKVEAVQATVPRQRQSRPSCHIQSPFVQLNSSDIESGKSKDK</sequence>
<dbReference type="SUPFAM" id="SSF54001">
    <property type="entry name" value="Cysteine proteinases"/>
    <property type="match status" value="1"/>
</dbReference>
<evidence type="ECO:0000313" key="2">
    <source>
        <dbReference type="Proteomes" id="UP001341840"/>
    </source>
</evidence>
<evidence type="ECO:0000313" key="1">
    <source>
        <dbReference type="EMBL" id="MED6163477.1"/>
    </source>
</evidence>
<proteinExistence type="predicted"/>
<protein>
    <submittedName>
        <fullName evidence="1">Uncharacterized protein</fullName>
    </submittedName>
</protein>
<comment type="caution">
    <text evidence="1">The sequence shown here is derived from an EMBL/GenBank/DDBJ whole genome shotgun (WGS) entry which is preliminary data.</text>
</comment>